<dbReference type="Proteomes" id="UP000703661">
    <property type="component" value="Unassembled WGS sequence"/>
</dbReference>
<feature type="chain" id="PRO_5040136572" evidence="2">
    <location>
        <begin position="28"/>
        <end position="221"/>
    </location>
</feature>
<reference evidence="3" key="1">
    <citation type="journal article" date="2020" name="Fungal Divers.">
        <title>Resolving the Mortierellaceae phylogeny through synthesis of multi-gene phylogenetics and phylogenomics.</title>
        <authorList>
            <person name="Vandepol N."/>
            <person name="Liber J."/>
            <person name="Desiro A."/>
            <person name="Na H."/>
            <person name="Kennedy M."/>
            <person name="Barry K."/>
            <person name="Grigoriev I.V."/>
            <person name="Miller A.N."/>
            <person name="O'Donnell K."/>
            <person name="Stajich J.E."/>
            <person name="Bonito G."/>
        </authorList>
    </citation>
    <scope>NUCLEOTIDE SEQUENCE</scope>
    <source>
        <strain evidence="3">NRRL 2769</strain>
    </source>
</reference>
<evidence type="ECO:0000313" key="4">
    <source>
        <dbReference type="Proteomes" id="UP000703661"/>
    </source>
</evidence>
<organism evidence="3 4">
    <name type="scientific">Entomortierella chlamydospora</name>
    <dbReference type="NCBI Taxonomy" id="101097"/>
    <lineage>
        <taxon>Eukaryota</taxon>
        <taxon>Fungi</taxon>
        <taxon>Fungi incertae sedis</taxon>
        <taxon>Mucoromycota</taxon>
        <taxon>Mortierellomycotina</taxon>
        <taxon>Mortierellomycetes</taxon>
        <taxon>Mortierellales</taxon>
        <taxon>Mortierellaceae</taxon>
        <taxon>Entomortierella</taxon>
    </lineage>
</organism>
<feature type="signal peptide" evidence="2">
    <location>
        <begin position="1"/>
        <end position="27"/>
    </location>
</feature>
<dbReference type="EMBL" id="JAAAID010000032">
    <property type="protein sequence ID" value="KAG0024043.1"/>
    <property type="molecule type" value="Genomic_DNA"/>
</dbReference>
<feature type="region of interest" description="Disordered" evidence="1">
    <location>
        <begin position="66"/>
        <end position="108"/>
    </location>
</feature>
<proteinExistence type="predicted"/>
<keyword evidence="2" id="KW-0732">Signal</keyword>
<protein>
    <submittedName>
        <fullName evidence="3">Uncharacterized protein</fullName>
    </submittedName>
</protein>
<evidence type="ECO:0000256" key="2">
    <source>
        <dbReference type="SAM" id="SignalP"/>
    </source>
</evidence>
<sequence length="221" mass="24336">MILKSSFAVLVVAALTVFSSYAPQAEAHSWADCIKWEFNKADSGDWSDNGGKCLGYARRFPLGKPFGSLDDADPNRNYEQDNKDPDHALPCSDGKAGTEPGSNETLANPTSAAYGGKWGQMTITNPAKNHAVSNEPNHMVQINLSNVRNGKDVSQQQLLQNTVAQLPFKNRNKGSNEDRRPCGGCFKVPARASGIYLLQRRWMLNQNEWYTLCADIQIGDN</sequence>
<evidence type="ECO:0000256" key="1">
    <source>
        <dbReference type="SAM" id="MobiDB-lite"/>
    </source>
</evidence>
<keyword evidence="4" id="KW-1185">Reference proteome</keyword>
<feature type="compositionally biased region" description="Basic and acidic residues" evidence="1">
    <location>
        <begin position="73"/>
        <end position="87"/>
    </location>
</feature>
<comment type="caution">
    <text evidence="3">The sequence shown here is derived from an EMBL/GenBank/DDBJ whole genome shotgun (WGS) entry which is preliminary data.</text>
</comment>
<dbReference type="AlphaFoldDB" id="A0A9P6N5N0"/>
<accession>A0A9P6N5N0</accession>
<name>A0A9P6N5N0_9FUNG</name>
<gene>
    <name evidence="3" type="ORF">BGZ80_006487</name>
</gene>
<dbReference type="OrthoDB" id="20029at2759"/>
<evidence type="ECO:0000313" key="3">
    <source>
        <dbReference type="EMBL" id="KAG0024043.1"/>
    </source>
</evidence>